<protein>
    <submittedName>
        <fullName evidence="2">Uncharacterized protein</fullName>
    </submittedName>
</protein>
<accession>A0A8H6HU42</accession>
<feature type="compositionally biased region" description="Low complexity" evidence="1">
    <location>
        <begin position="56"/>
        <end position="68"/>
    </location>
</feature>
<organism evidence="2 3">
    <name type="scientific">Ephemerocybe angulata</name>
    <dbReference type="NCBI Taxonomy" id="980116"/>
    <lineage>
        <taxon>Eukaryota</taxon>
        <taxon>Fungi</taxon>
        <taxon>Dikarya</taxon>
        <taxon>Basidiomycota</taxon>
        <taxon>Agaricomycotina</taxon>
        <taxon>Agaricomycetes</taxon>
        <taxon>Agaricomycetidae</taxon>
        <taxon>Agaricales</taxon>
        <taxon>Agaricineae</taxon>
        <taxon>Psathyrellaceae</taxon>
        <taxon>Ephemerocybe</taxon>
    </lineage>
</organism>
<evidence type="ECO:0000313" key="3">
    <source>
        <dbReference type="Proteomes" id="UP000521943"/>
    </source>
</evidence>
<reference evidence="2 3" key="1">
    <citation type="submission" date="2020-07" db="EMBL/GenBank/DDBJ databases">
        <title>Comparative genomics of pyrophilous fungi reveals a link between fire events and developmental genes.</title>
        <authorList>
            <consortium name="DOE Joint Genome Institute"/>
            <person name="Steindorff A.S."/>
            <person name="Carver A."/>
            <person name="Calhoun S."/>
            <person name="Stillman K."/>
            <person name="Liu H."/>
            <person name="Lipzen A."/>
            <person name="Pangilinan J."/>
            <person name="Labutti K."/>
            <person name="Bruns T.D."/>
            <person name="Grigoriev I.V."/>
        </authorList>
    </citation>
    <scope>NUCLEOTIDE SEQUENCE [LARGE SCALE GENOMIC DNA]</scope>
    <source>
        <strain evidence="2 3">CBS 144469</strain>
    </source>
</reference>
<evidence type="ECO:0000313" key="2">
    <source>
        <dbReference type="EMBL" id="KAF6752352.1"/>
    </source>
</evidence>
<name>A0A8H6HU42_9AGAR</name>
<dbReference type="AlphaFoldDB" id="A0A8H6HU42"/>
<comment type="caution">
    <text evidence="2">The sequence shown here is derived from an EMBL/GenBank/DDBJ whole genome shotgun (WGS) entry which is preliminary data.</text>
</comment>
<proteinExistence type="predicted"/>
<dbReference type="EMBL" id="JACGCI010000044">
    <property type="protein sequence ID" value="KAF6752352.1"/>
    <property type="molecule type" value="Genomic_DNA"/>
</dbReference>
<gene>
    <name evidence="2" type="ORF">DFP72DRAFT_904665</name>
</gene>
<sequence length="446" mass="48054">MSTPAIHDCHDLDEIVDGNEHSSFVDLSLTEDLVSGDTVSSSTPLFEASSIDQPLRSSSPFPSGSRSSENTGTHGAGTKGSDGLETVTTTEASPPALRPDSKTRPPLGDVTATILGSPIQVTSRPWLSTAQRHEVKKKVVAFGGPLPPAPRRNRVKCTTPPAGSSHPRSPKRAAPGASVVKVHANARKRKRSTELGGKKPVRTPPRPTGLLPYDLTTTPPPRPPHARSPIKATAGDLIGLFSPDVPKPARRPDELPDRSKIIWPMSGHRLDFMSYARSAGLTHSASDDGEVAVTPTALCTATRPGSDKPFARAARDHLVFDHGGSLHPKDYRLWACTGVITNQVCDRRVHVLDVAGHLEDPRHRNKGSVNPWIMPCCGSSRNTFNSKQAIHDHAKVCPKVPPCVRAGLQQDEDTKEYKQADEDLVVGILLVNGFERLLLEWLSGHS</sequence>
<evidence type="ECO:0000256" key="1">
    <source>
        <dbReference type="SAM" id="MobiDB-lite"/>
    </source>
</evidence>
<feature type="region of interest" description="Disordered" evidence="1">
    <location>
        <begin position="36"/>
        <end position="116"/>
    </location>
</feature>
<dbReference type="OrthoDB" id="10668441at2759"/>
<keyword evidence="3" id="KW-1185">Reference proteome</keyword>
<feature type="region of interest" description="Disordered" evidence="1">
    <location>
        <begin position="142"/>
        <end position="230"/>
    </location>
</feature>
<dbReference type="Proteomes" id="UP000521943">
    <property type="component" value="Unassembled WGS sequence"/>
</dbReference>
<feature type="compositionally biased region" description="Low complexity" evidence="1">
    <location>
        <begin position="208"/>
        <end position="217"/>
    </location>
</feature>